<evidence type="ECO:0000256" key="1">
    <source>
        <dbReference type="SAM" id="SignalP"/>
    </source>
</evidence>
<name>A0A173MLE7_9BACT</name>
<dbReference type="EMBL" id="FTOR01000012">
    <property type="protein sequence ID" value="SIT33312.1"/>
    <property type="molecule type" value="Genomic_DNA"/>
</dbReference>
<evidence type="ECO:0000313" key="4">
    <source>
        <dbReference type="Proteomes" id="UP000186917"/>
    </source>
</evidence>
<reference evidence="4" key="1">
    <citation type="submission" date="2017-01" db="EMBL/GenBank/DDBJ databases">
        <authorList>
            <person name="Varghese N."/>
            <person name="Submissions S."/>
        </authorList>
    </citation>
    <scope>NUCLEOTIDE SEQUENCE [LARGE SCALE GENOMIC DNA]</scope>
    <source>
        <strain evidence="4">DSM 21054</strain>
    </source>
</reference>
<keyword evidence="1" id="KW-0732">Signal</keyword>
<evidence type="ECO:0000313" key="3">
    <source>
        <dbReference type="EMBL" id="SIT33312.1"/>
    </source>
</evidence>
<dbReference type="RefSeq" id="WP_076382182.1">
    <property type="nucleotide sequence ID" value="NZ_AP017422.1"/>
</dbReference>
<protein>
    <recommendedName>
        <fullName evidence="2">Glycoside hydrolase 123-like N-terminal domain-containing protein</fullName>
    </recommendedName>
</protein>
<dbReference type="Pfam" id="PF19543">
    <property type="entry name" value="GH123_N"/>
    <property type="match status" value="1"/>
</dbReference>
<feature type="chain" id="PRO_5030023128" description="Glycoside hydrolase 123-like N-terminal domain-containing protein" evidence="1">
    <location>
        <begin position="30"/>
        <end position="326"/>
    </location>
</feature>
<evidence type="ECO:0000259" key="2">
    <source>
        <dbReference type="Pfam" id="PF19543"/>
    </source>
</evidence>
<dbReference type="AlphaFoldDB" id="A0A173MLE7"/>
<sequence>MLLHSRLFRLLTIAAVTTTSLCQLHTAQAQTTDTAALFAPFQQTGNTISWYGKQVLVNKTGFPEQIRTFFTPDGNSIDTAANNFIIEPVHFHIVNNATHKDIAFTSQGVTYTQQQPHYIQWQATNISPFLQMEVNGSLELDGYLFFVVKLTALQNVNLDDIRYHLPFNFNVAKYVMAPGQKGGARPDSVKWTWNAKTPQNNGAWIGNVNGGLQYALYDEKYTRPATGKSATQKKLNIPASWSNEGKGSTWLALKGKSILSETYNGPRNLKQGDVLYYNFALLITPYHTPEKQQQSRLYQPYNKPDIIKAASGKYLEYPGRSLYQQP</sequence>
<gene>
    <name evidence="3" type="ORF">SAMN05421788_112114</name>
</gene>
<proteinExistence type="predicted"/>
<dbReference type="KEGG" id="fln:FLA_4342"/>
<keyword evidence="4" id="KW-1185">Reference proteome</keyword>
<dbReference type="InterPro" id="IPR045711">
    <property type="entry name" value="GH123-like_N"/>
</dbReference>
<organism evidence="3 4">
    <name type="scientific">Filimonas lacunae</name>
    <dbReference type="NCBI Taxonomy" id="477680"/>
    <lineage>
        <taxon>Bacteria</taxon>
        <taxon>Pseudomonadati</taxon>
        <taxon>Bacteroidota</taxon>
        <taxon>Chitinophagia</taxon>
        <taxon>Chitinophagales</taxon>
        <taxon>Chitinophagaceae</taxon>
        <taxon>Filimonas</taxon>
    </lineage>
</organism>
<dbReference type="Proteomes" id="UP000186917">
    <property type="component" value="Unassembled WGS sequence"/>
</dbReference>
<dbReference type="OrthoDB" id="601823at2"/>
<feature type="domain" description="Glycoside hydrolase 123-like N-terminal" evidence="2">
    <location>
        <begin position="21"/>
        <end position="310"/>
    </location>
</feature>
<accession>A0A173MLE7</accession>
<feature type="signal peptide" evidence="1">
    <location>
        <begin position="1"/>
        <end position="29"/>
    </location>
</feature>